<dbReference type="InterPro" id="IPR005249">
    <property type="entry name" value="YqeK"/>
</dbReference>
<dbReference type="NCBIfam" id="TIGR00488">
    <property type="entry name" value="bis(5'-nucleosyl)-tetraphosphatase (symmetrical) YqeK"/>
    <property type="match status" value="1"/>
</dbReference>
<evidence type="ECO:0000256" key="4">
    <source>
        <dbReference type="ARBA" id="ARBA00022801"/>
    </source>
</evidence>
<dbReference type="SUPFAM" id="SSF109604">
    <property type="entry name" value="HD-domain/PDEase-like"/>
    <property type="match status" value="1"/>
</dbReference>
<evidence type="ECO:0000256" key="2">
    <source>
        <dbReference type="ARBA" id="ARBA00022723"/>
    </source>
</evidence>
<dbReference type="EC" id="3.6.1.41" evidence="1"/>
<reference evidence="8 9" key="1">
    <citation type="submission" date="2019-03" db="EMBL/GenBank/DDBJ databases">
        <title>Genomic Encyclopedia of Type Strains, Phase IV (KMG-IV): sequencing the most valuable type-strain genomes for metagenomic binning, comparative biology and taxonomic classification.</title>
        <authorList>
            <person name="Goeker M."/>
        </authorList>
    </citation>
    <scope>NUCLEOTIDE SEQUENCE [LARGE SCALE GENOMIC DNA]</scope>
    <source>
        <strain evidence="8 9">DSM 28559</strain>
    </source>
</reference>
<name>A0A4R2LCV4_9FIRM</name>
<dbReference type="PANTHER" id="PTHR35795">
    <property type="entry name" value="SLR1885 PROTEIN"/>
    <property type="match status" value="1"/>
</dbReference>
<dbReference type="OrthoDB" id="5295945at2"/>
<dbReference type="InterPro" id="IPR003607">
    <property type="entry name" value="HD/PDEase_dom"/>
</dbReference>
<dbReference type="EMBL" id="SLXA01000001">
    <property type="protein sequence ID" value="TCO86259.1"/>
    <property type="molecule type" value="Genomic_DNA"/>
</dbReference>
<evidence type="ECO:0000313" key="8">
    <source>
        <dbReference type="EMBL" id="TCO86259.1"/>
    </source>
</evidence>
<accession>A0A4R2LCV4</accession>
<dbReference type="InterPro" id="IPR006675">
    <property type="entry name" value="HDIG_dom"/>
</dbReference>
<dbReference type="PROSITE" id="PS51831">
    <property type="entry name" value="HD"/>
    <property type="match status" value="1"/>
</dbReference>
<dbReference type="GO" id="GO:0008803">
    <property type="term" value="F:bis(5'-nucleosyl)-tetraphosphatase (symmetrical) activity"/>
    <property type="evidence" value="ECO:0007669"/>
    <property type="project" value="UniProtKB-EC"/>
</dbReference>
<evidence type="ECO:0000256" key="1">
    <source>
        <dbReference type="ARBA" id="ARBA00012506"/>
    </source>
</evidence>
<dbReference type="SMART" id="SM00471">
    <property type="entry name" value="HDc"/>
    <property type="match status" value="1"/>
</dbReference>
<keyword evidence="9" id="KW-1185">Reference proteome</keyword>
<evidence type="ECO:0000256" key="3">
    <source>
        <dbReference type="ARBA" id="ARBA00022741"/>
    </source>
</evidence>
<keyword evidence="5" id="KW-0408">Iron</keyword>
<evidence type="ECO:0000256" key="6">
    <source>
        <dbReference type="ARBA" id="ARBA00049417"/>
    </source>
</evidence>
<evidence type="ECO:0000313" key="9">
    <source>
        <dbReference type="Proteomes" id="UP000295711"/>
    </source>
</evidence>
<keyword evidence="4 8" id="KW-0378">Hydrolase</keyword>
<dbReference type="RefSeq" id="WP_132087081.1">
    <property type="nucleotide sequence ID" value="NZ_JANKAQ010000005.1"/>
</dbReference>
<dbReference type="GO" id="GO:0000166">
    <property type="term" value="F:nucleotide binding"/>
    <property type="evidence" value="ECO:0007669"/>
    <property type="project" value="UniProtKB-KW"/>
</dbReference>
<keyword evidence="2" id="KW-0479">Metal-binding</keyword>
<dbReference type="GO" id="GO:0046872">
    <property type="term" value="F:metal ion binding"/>
    <property type="evidence" value="ECO:0007669"/>
    <property type="project" value="UniProtKB-KW"/>
</dbReference>
<dbReference type="InterPro" id="IPR006674">
    <property type="entry name" value="HD_domain"/>
</dbReference>
<dbReference type="NCBIfam" id="TIGR00277">
    <property type="entry name" value="HDIG"/>
    <property type="match status" value="1"/>
</dbReference>
<sequence length="193" mass="22298">MKYSIEDIQNKLRKKLKGNRYIHTLGVEYTSVCLAMKYEADLEKAELAGLLHDCAKELPAEKLIKICSDHGEKISTMEFKQPFLLHGKAGACLARNKFGVEDEEVLDAIRYHTTGRPAMTLLEKIVFVADYIEPNRKKADNLTELRHLAFEDLDETVLQILEQTLDYLEKTDKEIDCHTIMTRDYYKKLLRSS</sequence>
<dbReference type="AlphaFoldDB" id="A0A4R2LCV4"/>
<proteinExistence type="predicted"/>
<dbReference type="Proteomes" id="UP000295711">
    <property type="component" value="Unassembled WGS sequence"/>
</dbReference>
<evidence type="ECO:0000259" key="7">
    <source>
        <dbReference type="PROSITE" id="PS51831"/>
    </source>
</evidence>
<dbReference type="Gene3D" id="1.10.3210.10">
    <property type="entry name" value="Hypothetical protein af1432"/>
    <property type="match status" value="1"/>
</dbReference>
<comment type="caution">
    <text evidence="8">The sequence shown here is derived from an EMBL/GenBank/DDBJ whole genome shotgun (WGS) entry which is preliminary data.</text>
</comment>
<protein>
    <recommendedName>
        <fullName evidence="1">bis(5'-nucleosyl)-tetraphosphatase (symmetrical)</fullName>
        <ecNumber evidence="1">3.6.1.41</ecNumber>
    </recommendedName>
</protein>
<dbReference type="Pfam" id="PF01966">
    <property type="entry name" value="HD"/>
    <property type="match status" value="1"/>
</dbReference>
<dbReference type="InterPro" id="IPR051094">
    <property type="entry name" value="Diverse_Catalytic_Enzymes"/>
</dbReference>
<evidence type="ECO:0000256" key="5">
    <source>
        <dbReference type="ARBA" id="ARBA00023004"/>
    </source>
</evidence>
<keyword evidence="3" id="KW-0547">Nucleotide-binding</keyword>
<dbReference type="CDD" id="cd00077">
    <property type="entry name" value="HDc"/>
    <property type="match status" value="1"/>
</dbReference>
<comment type="catalytic activity">
    <reaction evidence="6">
        <text>P(1),P(4)-bis(5'-adenosyl) tetraphosphate + H2O = 2 ADP + 2 H(+)</text>
        <dbReference type="Rhea" id="RHEA:24252"/>
        <dbReference type="ChEBI" id="CHEBI:15377"/>
        <dbReference type="ChEBI" id="CHEBI:15378"/>
        <dbReference type="ChEBI" id="CHEBI:58141"/>
        <dbReference type="ChEBI" id="CHEBI:456216"/>
        <dbReference type="EC" id="3.6.1.41"/>
    </reaction>
</comment>
<feature type="domain" description="HD" evidence="7">
    <location>
        <begin position="20"/>
        <end position="135"/>
    </location>
</feature>
<gene>
    <name evidence="8" type="ORF">EV212_10139</name>
</gene>
<dbReference type="PANTHER" id="PTHR35795:SF1">
    <property type="entry name" value="BIS(5'-NUCLEOSYL)-TETRAPHOSPHATASE, SYMMETRICAL"/>
    <property type="match status" value="1"/>
</dbReference>
<organism evidence="8 9">
    <name type="scientific">Frisingicoccus caecimuris</name>
    <dbReference type="NCBI Taxonomy" id="1796636"/>
    <lineage>
        <taxon>Bacteria</taxon>
        <taxon>Bacillati</taxon>
        <taxon>Bacillota</taxon>
        <taxon>Clostridia</taxon>
        <taxon>Lachnospirales</taxon>
        <taxon>Lachnospiraceae</taxon>
        <taxon>Frisingicoccus</taxon>
    </lineage>
</organism>